<dbReference type="EMBL" id="LJIJ01001792">
    <property type="protein sequence ID" value="ODM90793.1"/>
    <property type="molecule type" value="Genomic_DNA"/>
</dbReference>
<accession>A0A1D2MCV0</accession>
<dbReference type="Gene3D" id="2.70.170.10">
    <property type="entry name" value="Neurotransmitter-gated ion-channel ligand-binding domain"/>
    <property type="match status" value="1"/>
</dbReference>
<comment type="caution">
    <text evidence="3">The sequence shown here is derived from an EMBL/GenBank/DDBJ whole genome shotgun (WGS) entry which is preliminary data.</text>
</comment>
<keyword evidence="4" id="KW-1185">Reference proteome</keyword>
<dbReference type="AlphaFoldDB" id="A0A1D2MCV0"/>
<keyword evidence="3" id="KW-0675">Receptor</keyword>
<dbReference type="STRING" id="48709.A0A1D2MCV0"/>
<protein>
    <submittedName>
        <fullName evidence="3">Acetylcholine receptor subunit alpha-like</fullName>
    </submittedName>
</protein>
<proteinExistence type="predicted"/>
<dbReference type="InterPro" id="IPR036734">
    <property type="entry name" value="Neur_chan_lig-bd_sf"/>
</dbReference>
<dbReference type="Pfam" id="PF02931">
    <property type="entry name" value="Neur_chan_LBD"/>
    <property type="match status" value="1"/>
</dbReference>
<feature type="domain" description="Neurotransmitter-gated ion-channel ligand-binding" evidence="2">
    <location>
        <begin position="26"/>
        <end position="64"/>
    </location>
</feature>
<dbReference type="GO" id="GO:0016020">
    <property type="term" value="C:membrane"/>
    <property type="evidence" value="ECO:0007669"/>
    <property type="project" value="InterPro"/>
</dbReference>
<feature type="signal peptide" evidence="1">
    <location>
        <begin position="1"/>
        <end position="20"/>
    </location>
</feature>
<dbReference type="SUPFAM" id="SSF63712">
    <property type="entry name" value="Nicotinic receptor ligand binding domain-like"/>
    <property type="match status" value="1"/>
</dbReference>
<organism evidence="3 4">
    <name type="scientific">Orchesella cincta</name>
    <name type="common">Springtail</name>
    <name type="synonym">Podura cincta</name>
    <dbReference type="NCBI Taxonomy" id="48709"/>
    <lineage>
        <taxon>Eukaryota</taxon>
        <taxon>Metazoa</taxon>
        <taxon>Ecdysozoa</taxon>
        <taxon>Arthropoda</taxon>
        <taxon>Hexapoda</taxon>
        <taxon>Collembola</taxon>
        <taxon>Entomobryomorpha</taxon>
        <taxon>Entomobryoidea</taxon>
        <taxon>Orchesellidae</taxon>
        <taxon>Orchesellinae</taxon>
        <taxon>Orchesella</taxon>
    </lineage>
</organism>
<evidence type="ECO:0000259" key="2">
    <source>
        <dbReference type="Pfam" id="PF02931"/>
    </source>
</evidence>
<dbReference type="OMA" id="QTSGWTW"/>
<reference evidence="3 4" key="1">
    <citation type="journal article" date="2016" name="Genome Biol. Evol.">
        <title>Gene Family Evolution Reflects Adaptation to Soil Environmental Stressors in the Genome of the Collembolan Orchesella cincta.</title>
        <authorList>
            <person name="Faddeeva-Vakhrusheva A."/>
            <person name="Derks M.F."/>
            <person name="Anvar S.Y."/>
            <person name="Agamennone V."/>
            <person name="Suring W."/>
            <person name="Smit S."/>
            <person name="van Straalen N.M."/>
            <person name="Roelofs D."/>
        </authorList>
    </citation>
    <scope>NUCLEOTIDE SEQUENCE [LARGE SCALE GENOMIC DNA]</scope>
    <source>
        <tissue evidence="3">Mixed pool</tissue>
    </source>
</reference>
<dbReference type="GO" id="GO:0005230">
    <property type="term" value="F:extracellular ligand-gated monoatomic ion channel activity"/>
    <property type="evidence" value="ECO:0007669"/>
    <property type="project" value="InterPro"/>
</dbReference>
<name>A0A1D2MCV0_ORCCI</name>
<sequence>MCVQWLIFVILAGFLPPAFSGNPDAKRLYDDLLSNYNKLVRPVVNTSDILKVRIKLRLSQLIDVVRIFE</sequence>
<evidence type="ECO:0000313" key="3">
    <source>
        <dbReference type="EMBL" id="ODM90793.1"/>
    </source>
</evidence>
<feature type="chain" id="PRO_5008903814" evidence="1">
    <location>
        <begin position="21"/>
        <end position="69"/>
    </location>
</feature>
<dbReference type="Proteomes" id="UP000094527">
    <property type="component" value="Unassembled WGS sequence"/>
</dbReference>
<keyword evidence="1" id="KW-0732">Signal</keyword>
<evidence type="ECO:0000313" key="4">
    <source>
        <dbReference type="Proteomes" id="UP000094527"/>
    </source>
</evidence>
<dbReference type="InterPro" id="IPR006202">
    <property type="entry name" value="Neur_chan_lig-bd"/>
</dbReference>
<evidence type="ECO:0000256" key="1">
    <source>
        <dbReference type="SAM" id="SignalP"/>
    </source>
</evidence>
<dbReference type="OrthoDB" id="5975154at2759"/>
<gene>
    <name evidence="3" type="ORF">Ocin01_15889</name>
</gene>